<dbReference type="OrthoDB" id="9157385at2"/>
<dbReference type="EMBL" id="CACSIO010000012">
    <property type="protein sequence ID" value="CAA0105684.1"/>
    <property type="molecule type" value="Genomic_DNA"/>
</dbReference>
<dbReference type="AlphaFoldDB" id="A0A5S9PNC1"/>
<gene>
    <name evidence="1" type="ORF">OPDIPICF_00983</name>
</gene>
<accession>A0A5S9PNC1</accession>
<evidence type="ECO:0000313" key="1">
    <source>
        <dbReference type="EMBL" id="CAA0105684.1"/>
    </source>
</evidence>
<dbReference type="InterPro" id="IPR032675">
    <property type="entry name" value="LRR_dom_sf"/>
</dbReference>
<proteinExistence type="predicted"/>
<dbReference type="SUPFAM" id="SSF52058">
    <property type="entry name" value="L domain-like"/>
    <property type="match status" value="1"/>
</dbReference>
<dbReference type="Proteomes" id="UP000441399">
    <property type="component" value="Unassembled WGS sequence"/>
</dbReference>
<organism evidence="1 2">
    <name type="scientific">BD1-7 clade bacterium</name>
    <dbReference type="NCBI Taxonomy" id="2029982"/>
    <lineage>
        <taxon>Bacteria</taxon>
        <taxon>Pseudomonadati</taxon>
        <taxon>Pseudomonadota</taxon>
        <taxon>Gammaproteobacteria</taxon>
        <taxon>Cellvibrionales</taxon>
        <taxon>Spongiibacteraceae</taxon>
        <taxon>BD1-7 clade</taxon>
    </lineage>
</organism>
<dbReference type="Gene3D" id="3.80.10.10">
    <property type="entry name" value="Ribonuclease Inhibitor"/>
    <property type="match status" value="1"/>
</dbReference>
<reference evidence="1 2" key="1">
    <citation type="submission" date="2019-11" db="EMBL/GenBank/DDBJ databases">
        <authorList>
            <person name="Holert J."/>
        </authorList>
    </citation>
    <scope>NUCLEOTIDE SEQUENCE [LARGE SCALE GENOMIC DNA]</scope>
    <source>
        <strain evidence="1">SB11_3</strain>
    </source>
</reference>
<protein>
    <recommendedName>
        <fullName evidence="3">Internalin-A</fullName>
    </recommendedName>
</protein>
<evidence type="ECO:0008006" key="3">
    <source>
        <dbReference type="Google" id="ProtNLM"/>
    </source>
</evidence>
<name>A0A5S9PNC1_9GAMM</name>
<keyword evidence="2" id="KW-1185">Reference proteome</keyword>
<sequence length="234" mass="26940">MITIRKDGFYQIENQAHVPCIGIETDRMQACVEGIKRLDAKGIFCSPYHRFRADNLAFLKSMPMLEAVLLRDTQIADINAIYDMAHLAYFRCNHKRPPMDFGRLQTLKILVLEPVPRDKGVGALTQLEALHVWHYRPRTRDFSLLGVPSSLVECHLNWVNIESIDALPALPNLKRLELHHCKSLKDLDFDRGRFPALEHIVVHGCLQDSDDVVEAARRTFDDMAYARIEEIEEH</sequence>
<evidence type="ECO:0000313" key="2">
    <source>
        <dbReference type="Proteomes" id="UP000441399"/>
    </source>
</evidence>